<name>A0ACB9J4Q5_9ASTR</name>
<proteinExistence type="predicted"/>
<dbReference type="Proteomes" id="UP001056120">
    <property type="component" value="Linkage Group LG05"/>
</dbReference>
<reference evidence="2" key="1">
    <citation type="journal article" date="2022" name="Mol. Ecol. Resour.">
        <title>The genomes of chicory, endive, great burdock and yacon provide insights into Asteraceae palaeo-polyploidization history and plant inulin production.</title>
        <authorList>
            <person name="Fan W."/>
            <person name="Wang S."/>
            <person name="Wang H."/>
            <person name="Wang A."/>
            <person name="Jiang F."/>
            <person name="Liu H."/>
            <person name="Zhao H."/>
            <person name="Xu D."/>
            <person name="Zhang Y."/>
        </authorList>
    </citation>
    <scope>NUCLEOTIDE SEQUENCE [LARGE SCALE GENOMIC DNA]</scope>
    <source>
        <strain evidence="2">cv. Yunnan</strain>
    </source>
</reference>
<protein>
    <submittedName>
        <fullName evidence="1">Uncharacterized protein</fullName>
    </submittedName>
</protein>
<sequence length="476" mass="53985">MGQDDFLLTGDLSNTFSALTVNGRHQVNTKLVKEEDVLQQIEDQEQEINQLRRHLAEYAAKEAQIQDEKRVIENRIALMHKAFDQEQQDLIEAASKAIAYRQDIVEENIRVGYALQAAQEERSMFVSSLVPLLSDQSIHPAALDAYSIVSSLRILFKHNKERLAIAEDKLRDSQYQPLVLHSNRKDVESQTSGEDVVNSHYLPSILEEEHEQEFSSSLPEVDYSEEDDDVDDNNNNSNSNGNKPLPTIEGLQILGEPYPGNEIQASGYSRNGTTHCGFEWVRHLQDGSFVYIEGAKQPMYTVTADDVDNYLSVEVQPLDGRQRKGEVVRCFANDNKKITCHPDMLHEIVNALTLGHASFKLFVWKGSVDSWEPAILKIKKSGYSIKVNGANNGVVVDNKYTPKTVISLPAEAPLEFAILGPDDVEQYLCVDYNSNDIRYSRDTIVLIMRLFVQRAVDKKLGKKKKKKKKRRVLFFK</sequence>
<accession>A0ACB9J4Q5</accession>
<evidence type="ECO:0000313" key="2">
    <source>
        <dbReference type="Proteomes" id="UP001056120"/>
    </source>
</evidence>
<evidence type="ECO:0000313" key="1">
    <source>
        <dbReference type="EMBL" id="KAI3814696.1"/>
    </source>
</evidence>
<reference evidence="1 2" key="2">
    <citation type="journal article" date="2022" name="Mol. Ecol. Resour.">
        <title>The genomes of chicory, endive, great burdock and yacon provide insights into Asteraceae paleo-polyploidization history and plant inulin production.</title>
        <authorList>
            <person name="Fan W."/>
            <person name="Wang S."/>
            <person name="Wang H."/>
            <person name="Wang A."/>
            <person name="Jiang F."/>
            <person name="Liu H."/>
            <person name="Zhao H."/>
            <person name="Xu D."/>
            <person name="Zhang Y."/>
        </authorList>
    </citation>
    <scope>NUCLEOTIDE SEQUENCE [LARGE SCALE GENOMIC DNA]</scope>
    <source>
        <strain evidence="2">cv. Yunnan</strain>
        <tissue evidence="1">Leaves</tissue>
    </source>
</reference>
<dbReference type="EMBL" id="CM042022">
    <property type="protein sequence ID" value="KAI3814696.1"/>
    <property type="molecule type" value="Genomic_DNA"/>
</dbReference>
<keyword evidence="2" id="KW-1185">Reference proteome</keyword>
<organism evidence="1 2">
    <name type="scientific">Smallanthus sonchifolius</name>
    <dbReference type="NCBI Taxonomy" id="185202"/>
    <lineage>
        <taxon>Eukaryota</taxon>
        <taxon>Viridiplantae</taxon>
        <taxon>Streptophyta</taxon>
        <taxon>Embryophyta</taxon>
        <taxon>Tracheophyta</taxon>
        <taxon>Spermatophyta</taxon>
        <taxon>Magnoliopsida</taxon>
        <taxon>eudicotyledons</taxon>
        <taxon>Gunneridae</taxon>
        <taxon>Pentapetalae</taxon>
        <taxon>asterids</taxon>
        <taxon>campanulids</taxon>
        <taxon>Asterales</taxon>
        <taxon>Asteraceae</taxon>
        <taxon>Asteroideae</taxon>
        <taxon>Heliantheae alliance</taxon>
        <taxon>Millerieae</taxon>
        <taxon>Smallanthus</taxon>
    </lineage>
</organism>
<gene>
    <name evidence="1" type="ORF">L1987_14340</name>
</gene>
<comment type="caution">
    <text evidence="1">The sequence shown here is derived from an EMBL/GenBank/DDBJ whole genome shotgun (WGS) entry which is preliminary data.</text>
</comment>